<protein>
    <submittedName>
        <fullName evidence="1">Uncharacterized protein</fullName>
    </submittedName>
</protein>
<organism evidence="1 2">
    <name type="scientific">Exiguobacterium undae</name>
    <dbReference type="NCBI Taxonomy" id="169177"/>
    <lineage>
        <taxon>Bacteria</taxon>
        <taxon>Bacillati</taxon>
        <taxon>Bacillota</taxon>
        <taxon>Bacilli</taxon>
        <taxon>Bacillales</taxon>
        <taxon>Bacillales Family XII. Incertae Sedis</taxon>
        <taxon>Exiguobacterium</taxon>
    </lineage>
</organism>
<keyword evidence="2" id="KW-1185">Reference proteome</keyword>
<dbReference type="EMBL" id="LVVL01000001">
    <property type="protein sequence ID" value="OAN15398.1"/>
    <property type="molecule type" value="Genomic_DNA"/>
</dbReference>
<dbReference type="InterPro" id="IPR052922">
    <property type="entry name" value="Cytidylate_Kinase-2"/>
</dbReference>
<dbReference type="InterPro" id="IPR027417">
    <property type="entry name" value="P-loop_NTPase"/>
</dbReference>
<evidence type="ECO:0000313" key="2">
    <source>
        <dbReference type="Proteomes" id="UP000078447"/>
    </source>
</evidence>
<reference evidence="1 2" key="1">
    <citation type="submission" date="2016-03" db="EMBL/GenBank/DDBJ databases">
        <authorList>
            <person name="Cho S.-Y."/>
            <person name="Lim S."/>
            <person name="Kim H."/>
            <person name="Soh E.H."/>
            <person name="Moon J.S."/>
        </authorList>
    </citation>
    <scope>NUCLEOTIDE SEQUENCE [LARGE SCALE GENOMIC DNA]</scope>
    <source>
        <strain evidence="1 2">KCTC 3810</strain>
    </source>
</reference>
<name>A0ABX2VAZ1_9BACL</name>
<comment type="caution">
    <text evidence="1">The sequence shown here is derived from an EMBL/GenBank/DDBJ whole genome shotgun (WGS) entry which is preliminary data.</text>
</comment>
<proteinExistence type="predicted"/>
<sequence length="175" mass="20369">MRIQIIGGSGTGKSTLGKWIGQQESILWIDSDHYLWKDHTFTEKRSVAERYALYTPDIENHRQYVVSGSVFSWNPTGFHNRELLVFLRLDETTRMNRLIQREQERYPDFTGSNEFLDWCGTYLTATDPAMIGTLAEHRLQMERSASPVIEIDAALPTDEIYRQIRHAYQQLQTAL</sequence>
<evidence type="ECO:0000313" key="1">
    <source>
        <dbReference type="EMBL" id="OAN15398.1"/>
    </source>
</evidence>
<dbReference type="Gene3D" id="3.40.50.300">
    <property type="entry name" value="P-loop containing nucleotide triphosphate hydrolases"/>
    <property type="match status" value="1"/>
</dbReference>
<dbReference type="SUPFAM" id="SSF52540">
    <property type="entry name" value="P-loop containing nucleoside triphosphate hydrolases"/>
    <property type="match status" value="1"/>
</dbReference>
<gene>
    <name evidence="1" type="ORF">A3783_05535</name>
</gene>
<dbReference type="Proteomes" id="UP000078447">
    <property type="component" value="Unassembled WGS sequence"/>
</dbReference>
<dbReference type="RefSeq" id="WP_028106236.1">
    <property type="nucleotide sequence ID" value="NZ_LVVL01000001.1"/>
</dbReference>
<dbReference type="PANTHER" id="PTHR37816">
    <property type="entry name" value="YALI0E33011P"/>
    <property type="match status" value="1"/>
</dbReference>
<accession>A0ABX2VAZ1</accession>
<dbReference type="PANTHER" id="PTHR37816:SF2">
    <property type="entry name" value="DNA TOPOLOGY MODULATION PROTEIN FLAR-RELATED PROTEIN"/>
    <property type="match status" value="1"/>
</dbReference>